<accession>A0A7W7RUK7</accession>
<sequence>MATLNTVAAWPRTVLVVRATGRGTYARTTPDRYGSARLARPRIKLHRGFQTGDPVCANVAKGKRAGVHVGRVMVRSSGPSDITTRHGRIAGINHKSVRLLQRADGYGYTITKETDRND</sequence>
<protein>
    <submittedName>
        <fullName evidence="1">Uncharacterized protein</fullName>
    </submittedName>
</protein>
<evidence type="ECO:0000313" key="1">
    <source>
        <dbReference type="EMBL" id="MBB4938511.1"/>
    </source>
</evidence>
<proteinExistence type="predicted"/>
<dbReference type="RefSeq" id="WP_184754676.1">
    <property type="nucleotide sequence ID" value="NZ_BAABEK010000011.1"/>
</dbReference>
<dbReference type="Proteomes" id="UP000534286">
    <property type="component" value="Unassembled WGS sequence"/>
</dbReference>
<name>A0A7W7RUK7_9ACTN</name>
<comment type="caution">
    <text evidence="1">The sequence shown here is derived from an EMBL/GenBank/DDBJ whole genome shotgun (WGS) entry which is preliminary data.</text>
</comment>
<evidence type="ECO:0000313" key="2">
    <source>
        <dbReference type="Proteomes" id="UP000534286"/>
    </source>
</evidence>
<gene>
    <name evidence="1" type="ORF">FHR32_002816</name>
</gene>
<dbReference type="AlphaFoldDB" id="A0A7W7RUK7"/>
<organism evidence="1 2">
    <name type="scientific">Streptosporangium album</name>
    <dbReference type="NCBI Taxonomy" id="47479"/>
    <lineage>
        <taxon>Bacteria</taxon>
        <taxon>Bacillati</taxon>
        <taxon>Actinomycetota</taxon>
        <taxon>Actinomycetes</taxon>
        <taxon>Streptosporangiales</taxon>
        <taxon>Streptosporangiaceae</taxon>
        <taxon>Streptosporangium</taxon>
    </lineage>
</organism>
<dbReference type="EMBL" id="JACHJU010000001">
    <property type="protein sequence ID" value="MBB4938511.1"/>
    <property type="molecule type" value="Genomic_DNA"/>
</dbReference>
<keyword evidence="2" id="KW-1185">Reference proteome</keyword>
<reference evidence="1 2" key="1">
    <citation type="submission" date="2020-08" db="EMBL/GenBank/DDBJ databases">
        <title>Sequencing the genomes of 1000 actinobacteria strains.</title>
        <authorList>
            <person name="Klenk H.-P."/>
        </authorList>
    </citation>
    <scope>NUCLEOTIDE SEQUENCE [LARGE SCALE GENOMIC DNA]</scope>
    <source>
        <strain evidence="1 2">DSM 43023</strain>
    </source>
</reference>